<feature type="transmembrane region" description="Helical" evidence="11">
    <location>
        <begin position="12"/>
        <end position="31"/>
    </location>
</feature>
<evidence type="ECO:0000256" key="1">
    <source>
        <dbReference type="ARBA" id="ARBA00001913"/>
    </source>
</evidence>
<keyword evidence="11" id="KW-0812">Transmembrane</keyword>
<evidence type="ECO:0000256" key="11">
    <source>
        <dbReference type="SAM" id="Phobius"/>
    </source>
</evidence>
<dbReference type="GO" id="GO:0004571">
    <property type="term" value="F:mannosyl-oligosaccharide 1,2-alpha-mannosidase activity"/>
    <property type="evidence" value="ECO:0007669"/>
    <property type="project" value="InterPro"/>
</dbReference>
<dbReference type="GO" id="GO:0005509">
    <property type="term" value="F:calcium ion binding"/>
    <property type="evidence" value="ECO:0007669"/>
    <property type="project" value="InterPro"/>
</dbReference>
<keyword evidence="7" id="KW-0479">Metal-binding</keyword>
<evidence type="ECO:0000256" key="6">
    <source>
        <dbReference type="PIRSR" id="PIRSR601382-1"/>
    </source>
</evidence>
<proteinExistence type="inferred from homology"/>
<dbReference type="Gene3D" id="1.50.10.10">
    <property type="match status" value="1"/>
</dbReference>
<evidence type="ECO:0000256" key="10">
    <source>
        <dbReference type="SAM" id="MobiDB-lite"/>
    </source>
</evidence>
<feature type="active site" evidence="6">
    <location>
        <position position="486"/>
    </location>
</feature>
<dbReference type="PRINTS" id="PR00747">
    <property type="entry name" value="GLYHDRLASE47"/>
</dbReference>
<dbReference type="Proteomes" id="UP001201812">
    <property type="component" value="Unassembled WGS sequence"/>
</dbReference>
<keyword evidence="11" id="KW-0472">Membrane</keyword>
<dbReference type="InterPro" id="IPR036026">
    <property type="entry name" value="Seven-hairpin_glycosidases"/>
</dbReference>
<comment type="pathway">
    <text evidence="2">Protein modification; protein glycosylation.</text>
</comment>
<feature type="active site" evidence="6">
    <location>
        <position position="463"/>
    </location>
</feature>
<feature type="active site" description="Proton donor" evidence="6">
    <location>
        <position position="219"/>
    </location>
</feature>
<reference evidence="12" key="1">
    <citation type="submission" date="2022-01" db="EMBL/GenBank/DDBJ databases">
        <title>Genome Sequence Resource for Two Populations of Ditylenchus destructor, the Migratory Endoparasitic Phytonematode.</title>
        <authorList>
            <person name="Zhang H."/>
            <person name="Lin R."/>
            <person name="Xie B."/>
        </authorList>
    </citation>
    <scope>NUCLEOTIDE SEQUENCE</scope>
    <source>
        <strain evidence="12">BazhouSP</strain>
    </source>
</reference>
<dbReference type="InterPro" id="IPR050749">
    <property type="entry name" value="Glycosyl_Hydrolase_47"/>
</dbReference>
<dbReference type="GO" id="GO:0005975">
    <property type="term" value="P:carbohydrate metabolic process"/>
    <property type="evidence" value="ECO:0007669"/>
    <property type="project" value="InterPro"/>
</dbReference>
<dbReference type="Pfam" id="PF01532">
    <property type="entry name" value="Glyco_hydro_47"/>
    <property type="match status" value="1"/>
</dbReference>
<feature type="disulfide bond" evidence="8">
    <location>
        <begin position="416"/>
        <end position="449"/>
    </location>
</feature>
<dbReference type="AlphaFoldDB" id="A0AAD4N897"/>
<evidence type="ECO:0000313" key="13">
    <source>
        <dbReference type="Proteomes" id="UP001201812"/>
    </source>
</evidence>
<evidence type="ECO:0000313" key="12">
    <source>
        <dbReference type="EMBL" id="KAI1720617.1"/>
    </source>
</evidence>
<keyword evidence="9" id="KW-0326">Glycosidase</keyword>
<feature type="binding site" evidence="7">
    <location>
        <position position="571"/>
    </location>
    <ligand>
        <name>Ca(2+)</name>
        <dbReference type="ChEBI" id="CHEBI:29108"/>
    </ligand>
</feature>
<dbReference type="EC" id="3.2.1.-" evidence="9"/>
<feature type="active site" evidence="6">
    <location>
        <position position="352"/>
    </location>
</feature>
<gene>
    <name evidence="12" type="ORF">DdX_04858</name>
</gene>
<dbReference type="PANTHER" id="PTHR11742">
    <property type="entry name" value="MANNOSYL-OLIGOSACCHARIDE ALPHA-1,2-MANNOSIDASE-RELATED"/>
    <property type="match status" value="1"/>
</dbReference>
<comment type="caution">
    <text evidence="12">The sequence shown here is derived from an EMBL/GenBank/DDBJ whole genome shotgun (WGS) entry which is preliminary data.</text>
</comment>
<comment type="cofactor">
    <cofactor evidence="1 7">
        <name>Ca(2+)</name>
        <dbReference type="ChEBI" id="CHEBI:29108"/>
    </cofactor>
</comment>
<evidence type="ECO:0000256" key="2">
    <source>
        <dbReference type="ARBA" id="ARBA00004922"/>
    </source>
</evidence>
<dbReference type="GO" id="GO:0000139">
    <property type="term" value="C:Golgi membrane"/>
    <property type="evidence" value="ECO:0007669"/>
    <property type="project" value="TreeGrafter"/>
</dbReference>
<dbReference type="GO" id="GO:0005783">
    <property type="term" value="C:endoplasmic reticulum"/>
    <property type="evidence" value="ECO:0007669"/>
    <property type="project" value="TreeGrafter"/>
</dbReference>
<feature type="region of interest" description="Disordered" evidence="10">
    <location>
        <begin position="97"/>
        <end position="116"/>
    </location>
</feature>
<name>A0AAD4N897_9BILA</name>
<evidence type="ECO:0000256" key="3">
    <source>
        <dbReference type="ARBA" id="ARBA00007658"/>
    </source>
</evidence>
<evidence type="ECO:0000256" key="5">
    <source>
        <dbReference type="ARBA" id="ARBA00023157"/>
    </source>
</evidence>
<feature type="compositionally biased region" description="Basic and acidic residues" evidence="10">
    <location>
        <begin position="97"/>
        <end position="115"/>
    </location>
</feature>
<evidence type="ECO:0000256" key="9">
    <source>
        <dbReference type="RuleBase" id="RU361193"/>
    </source>
</evidence>
<evidence type="ECO:0000256" key="7">
    <source>
        <dbReference type="PIRSR" id="PIRSR601382-2"/>
    </source>
</evidence>
<feature type="region of interest" description="Disordered" evidence="10">
    <location>
        <begin position="66"/>
        <end position="89"/>
    </location>
</feature>
<protein>
    <recommendedName>
        <fullName evidence="9">alpha-1,2-Mannosidase</fullName>
        <ecNumber evidence="9">3.2.1.-</ecNumber>
    </recommendedName>
</protein>
<dbReference type="SUPFAM" id="SSF48225">
    <property type="entry name" value="Seven-hairpin glycosidases"/>
    <property type="match status" value="1"/>
</dbReference>
<dbReference type="PANTHER" id="PTHR11742:SF96">
    <property type="entry name" value="MANNOSYL-OLIGOSACCHARIDE 1,2-ALPHA-MANNOSIDASE C52E4.5"/>
    <property type="match status" value="1"/>
</dbReference>
<keyword evidence="4 9" id="KW-0378">Hydrolase</keyword>
<comment type="similarity">
    <text evidence="3 9">Belongs to the glycosyl hydrolase 47 family.</text>
</comment>
<dbReference type="InterPro" id="IPR001382">
    <property type="entry name" value="Glyco_hydro_47"/>
</dbReference>
<dbReference type="InterPro" id="IPR012341">
    <property type="entry name" value="6hp_glycosidase-like_sf"/>
</dbReference>
<evidence type="ECO:0000256" key="8">
    <source>
        <dbReference type="PIRSR" id="PIRSR601382-3"/>
    </source>
</evidence>
<keyword evidence="7" id="KW-0106">Calcium</keyword>
<sequence length="586" mass="66505">MRTVFPNAKAVGAFGILMFMAVMVVMALYGINYSTRKSFSVVRDIRKRDQIERQIMSRSRPKNVSIGTSWVTERAKGDEKQNDGKILDFEDTEDRLSSKSVKSDRKSDDVTEEKAVVNVPESPIEAEEDARRREKVVEMIRHSWDNYRNISWGYNELKPLSKKSHSHPIFGGEKMMATIADGTDTLWIAGLKDSYNEARDYIRDHFDIRNAKGTVSVFEVTIRHLAGFLSLYALTKENLYIEKAKNVADALLVAFDTPTGVPKGLVNVASGTASNYAWAGGGASILSELGSLHLEFSYLSEITGDSKYSRKVQKVRDVLDGMEKKDGLYYNYISPETAQFRSEHVSLGAMGDSFYEILLKAWLQTARTDKQAYKMYKEASEAVRKHLLLKSPKDGLTYLAEMRNGELEHKMSHLACFTPGMFALEAAYELDPTRKAIVMNVAEDLASTCHESYIRSETRIGPEMFYFMEGREATSDSEVGYILRPEAIEGWFYLWRITRNKKYKDWVWDAISAIDKYCRVATGFVGLKNVYNPSAGYDDVQQSFFLAETLKYAYLTFTDDVLPLDKWVFNTEAHPIPIMPTNTSSL</sequence>
<accession>A0AAD4N897</accession>
<dbReference type="EMBL" id="JAKKPZ010000005">
    <property type="protein sequence ID" value="KAI1720617.1"/>
    <property type="molecule type" value="Genomic_DNA"/>
</dbReference>
<keyword evidence="13" id="KW-1185">Reference proteome</keyword>
<keyword evidence="11" id="KW-1133">Transmembrane helix</keyword>
<organism evidence="12 13">
    <name type="scientific">Ditylenchus destructor</name>
    <dbReference type="NCBI Taxonomy" id="166010"/>
    <lineage>
        <taxon>Eukaryota</taxon>
        <taxon>Metazoa</taxon>
        <taxon>Ecdysozoa</taxon>
        <taxon>Nematoda</taxon>
        <taxon>Chromadorea</taxon>
        <taxon>Rhabditida</taxon>
        <taxon>Tylenchina</taxon>
        <taxon>Tylenchomorpha</taxon>
        <taxon>Sphaerularioidea</taxon>
        <taxon>Anguinidae</taxon>
        <taxon>Anguininae</taxon>
        <taxon>Ditylenchus</taxon>
    </lineage>
</organism>
<keyword evidence="5 8" id="KW-1015">Disulfide bond</keyword>
<evidence type="ECO:0000256" key="4">
    <source>
        <dbReference type="ARBA" id="ARBA00022801"/>
    </source>
</evidence>
<dbReference type="FunFam" id="1.50.10.10:FF:000055">
    <property type="entry name" value="alpha-1,2-Mannosidase"/>
    <property type="match status" value="1"/>
</dbReference>
<feature type="compositionally biased region" description="Basic and acidic residues" evidence="10">
    <location>
        <begin position="73"/>
        <end position="89"/>
    </location>
</feature>